<dbReference type="Gramene" id="TVU29931">
    <property type="protein sequence ID" value="TVU29931"/>
    <property type="gene ID" value="EJB05_21527"/>
</dbReference>
<dbReference type="Pfam" id="PF12231">
    <property type="entry name" value="Rif1_N"/>
    <property type="match status" value="1"/>
</dbReference>
<organism evidence="8 9">
    <name type="scientific">Eragrostis curvula</name>
    <name type="common">weeping love grass</name>
    <dbReference type="NCBI Taxonomy" id="38414"/>
    <lineage>
        <taxon>Eukaryota</taxon>
        <taxon>Viridiplantae</taxon>
        <taxon>Streptophyta</taxon>
        <taxon>Embryophyta</taxon>
        <taxon>Tracheophyta</taxon>
        <taxon>Spermatophyta</taxon>
        <taxon>Magnoliopsida</taxon>
        <taxon>Liliopsida</taxon>
        <taxon>Poales</taxon>
        <taxon>Poaceae</taxon>
        <taxon>PACMAD clade</taxon>
        <taxon>Chloridoideae</taxon>
        <taxon>Eragrostideae</taxon>
        <taxon>Eragrostidinae</taxon>
        <taxon>Eragrostis</taxon>
    </lineage>
</organism>
<evidence type="ECO:0000256" key="6">
    <source>
        <dbReference type="ARBA" id="ARBA00023306"/>
    </source>
</evidence>
<evidence type="ECO:0000256" key="5">
    <source>
        <dbReference type="ARBA" id="ARBA00023242"/>
    </source>
</evidence>
<gene>
    <name evidence="8" type="ORF">EJB05_21527</name>
</gene>
<dbReference type="PANTHER" id="PTHR22928:SF3">
    <property type="entry name" value="TELOMERE-ASSOCIATED PROTEIN RIF1"/>
    <property type="match status" value="1"/>
</dbReference>
<dbReference type="AlphaFoldDB" id="A0A5J9V3J2"/>
<dbReference type="GO" id="GO:0000781">
    <property type="term" value="C:chromosome, telomeric region"/>
    <property type="evidence" value="ECO:0007669"/>
    <property type="project" value="UniProtKB-SubCell"/>
</dbReference>
<evidence type="ECO:0000256" key="1">
    <source>
        <dbReference type="ARBA" id="ARBA00004123"/>
    </source>
</evidence>
<dbReference type="EMBL" id="RWGY01000011">
    <property type="protein sequence ID" value="TVU29931.1"/>
    <property type="molecule type" value="Genomic_DNA"/>
</dbReference>
<keyword evidence="3" id="KW-0158">Chromosome</keyword>
<protein>
    <recommendedName>
        <fullName evidence="7">Telomere-associated protein Rif1 N-terminal domain-containing protein</fullName>
    </recommendedName>
</protein>
<evidence type="ECO:0000313" key="8">
    <source>
        <dbReference type="EMBL" id="TVU29931.1"/>
    </source>
</evidence>
<keyword evidence="4" id="KW-0779">Telomere</keyword>
<keyword evidence="9" id="KW-1185">Reference proteome</keyword>
<reference evidence="8 9" key="1">
    <citation type="journal article" date="2019" name="Sci. Rep.">
        <title>A high-quality genome of Eragrostis curvula grass provides insights into Poaceae evolution and supports new strategies to enhance forage quality.</title>
        <authorList>
            <person name="Carballo J."/>
            <person name="Santos B.A.C.M."/>
            <person name="Zappacosta D."/>
            <person name="Garbus I."/>
            <person name="Selva J.P."/>
            <person name="Gallo C.A."/>
            <person name="Diaz A."/>
            <person name="Albertini E."/>
            <person name="Caccamo M."/>
            <person name="Echenique V."/>
        </authorList>
    </citation>
    <scope>NUCLEOTIDE SEQUENCE [LARGE SCALE GENOMIC DNA]</scope>
    <source>
        <strain evidence="9">cv. Victoria</strain>
        <tissue evidence="8">Leaf</tissue>
    </source>
</reference>
<name>A0A5J9V3J2_9POAL</name>
<comment type="subcellular location">
    <subcellularLocation>
        <location evidence="2">Chromosome</location>
        <location evidence="2">Telomere</location>
    </subcellularLocation>
    <subcellularLocation>
        <location evidence="1">Nucleus</location>
    </subcellularLocation>
</comment>
<dbReference type="Proteomes" id="UP000324897">
    <property type="component" value="Chromosome 1"/>
</dbReference>
<accession>A0A5J9V3J2</accession>
<dbReference type="InterPro" id="IPR022031">
    <property type="entry name" value="Rif1_N"/>
</dbReference>
<dbReference type="InterPro" id="IPR016024">
    <property type="entry name" value="ARM-type_fold"/>
</dbReference>
<evidence type="ECO:0000313" key="9">
    <source>
        <dbReference type="Proteomes" id="UP000324897"/>
    </source>
</evidence>
<proteinExistence type="predicted"/>
<evidence type="ECO:0000256" key="4">
    <source>
        <dbReference type="ARBA" id="ARBA00022895"/>
    </source>
</evidence>
<keyword evidence="5" id="KW-0539">Nucleus</keyword>
<sequence length="986" mass="110144">MSPPSARLVSEIAADPDRAAAYARLLYLQRGYAEDPSAAADLAAKLPSTLLPLLIRDAADPDESVAASALKCLGFALYHPVLVSTISVQMAQSILDALVQLIMSTQMKSVCNLGVWCVSIQQLESLIIQDQAASLLTAIVHAVDNPFGSLSTTFEAAQAIMKLAGQSPKRMRDLSSLWVPPIYRRLLSADKPERDMAERCLVKVSGILLPPQPLLSKIIASDLEQQLLSCMMNMLGDPLKKVQAVKSWGWIIFLLGSSAVSNRRLLNKLLKVPERMFIDLDPQVQLAAMASWKHLVDAFFPTQAAGTAAQETVVSLSVLREYASAQVKRIKLIMVPLCRVLSRSRSLALCCSCLSTWHYLLHKLAQIWRFLVQGIATELKLQIVYEQVSECLTQMCKFVKRFFLDHVGKHNSNRSAILLQFGLQLANVIVEELDHSLLASEKFEICLDIEHIKVKQYAEWSQKLSCPVIRVLSYKEVVSPAVYMTVISLSMIAQFTGELSHDVAEKLALILSSPDSLENFHAAVSFMYMQIRCPEIDRTNVKWLLVWNKLAKHLNRQNDYWLEISLRLSSRDVLYQFFCYPLFALSYPGPQSVHPNSENSSDIYAPVTQNLEVELALEVYRSLSINSFCGSKVASMVFLEGFYEYLVTIIDENMSGFQSNLEHSEKFQSTAILSTLGEVLIGSLQNIRLLNSANQELDRTNEDSTGCIQPNLSVSSLKIINRFMKLSSFGFKTNPTGQNHVTNRVLTSLSTFVGNLMLKKDILLLVEIVGDQLTEWLSLSGMYYYEMQQGETIYQLERLWITIVEGLKMSQLITDGSFFQHQKLLQVALNHPHHPISAATASIWRPATHGNSSLQHPGCLVSKLDELLRRRPKDFDKSGDANKTVHEGIDISRASALPMPEKKTIASNESEHNELDGGSLKISVGLGRKRLKISKYPTKPKELGKNAAQLGGPSPRRDTGVFSPCCMESKVCRKPELIVEMLKRKR</sequence>
<comment type="caution">
    <text evidence="8">The sequence shown here is derived from an EMBL/GenBank/DDBJ whole genome shotgun (WGS) entry which is preliminary data.</text>
</comment>
<evidence type="ECO:0000256" key="3">
    <source>
        <dbReference type="ARBA" id="ARBA00022454"/>
    </source>
</evidence>
<feature type="domain" description="Telomere-associated protein Rif1 N-terminal" evidence="7">
    <location>
        <begin position="57"/>
        <end position="365"/>
    </location>
</feature>
<keyword evidence="6" id="KW-0131">Cell cycle</keyword>
<dbReference type="GO" id="GO:0005634">
    <property type="term" value="C:nucleus"/>
    <property type="evidence" value="ECO:0007669"/>
    <property type="project" value="UniProtKB-SubCell"/>
</dbReference>
<dbReference type="PANTHER" id="PTHR22928">
    <property type="entry name" value="TELOMERE-ASSOCIATED PROTEIN RIF1"/>
    <property type="match status" value="1"/>
</dbReference>
<dbReference type="OrthoDB" id="5399929at2759"/>
<evidence type="ECO:0000259" key="7">
    <source>
        <dbReference type="Pfam" id="PF12231"/>
    </source>
</evidence>
<dbReference type="SUPFAM" id="SSF48371">
    <property type="entry name" value="ARM repeat"/>
    <property type="match status" value="1"/>
</dbReference>
<dbReference type="GO" id="GO:0000723">
    <property type="term" value="P:telomere maintenance"/>
    <property type="evidence" value="ECO:0007669"/>
    <property type="project" value="TreeGrafter"/>
</dbReference>
<evidence type="ECO:0000256" key="2">
    <source>
        <dbReference type="ARBA" id="ARBA00004574"/>
    </source>
</evidence>